<accession>A0ABT1MG13</accession>
<gene>
    <name evidence="5" type="ORF">NMU02_05685</name>
</gene>
<evidence type="ECO:0000313" key="6">
    <source>
        <dbReference type="Proteomes" id="UP001205603"/>
    </source>
</evidence>
<dbReference type="InterPro" id="IPR017850">
    <property type="entry name" value="Alkaline_phosphatase_core_sf"/>
</dbReference>
<protein>
    <submittedName>
        <fullName evidence="5">Sulfatase-like hydrolase/transferase</fullName>
    </submittedName>
</protein>
<dbReference type="InterPro" id="IPR051849">
    <property type="entry name" value="GAG-degrading_sulfatase"/>
</dbReference>
<evidence type="ECO:0000259" key="4">
    <source>
        <dbReference type="Pfam" id="PF00884"/>
    </source>
</evidence>
<organism evidence="5 6">
    <name type="scientific">Coprobacter tertius</name>
    <dbReference type="NCBI Taxonomy" id="2944915"/>
    <lineage>
        <taxon>Bacteria</taxon>
        <taxon>Pseudomonadati</taxon>
        <taxon>Bacteroidota</taxon>
        <taxon>Bacteroidia</taxon>
        <taxon>Bacteroidales</taxon>
        <taxon>Barnesiellaceae</taxon>
        <taxon>Coprobacter</taxon>
    </lineage>
</organism>
<dbReference type="SUPFAM" id="SSF53649">
    <property type="entry name" value="Alkaline phosphatase-like"/>
    <property type="match status" value="1"/>
</dbReference>
<comment type="caution">
    <text evidence="5">The sequence shown here is derived from an EMBL/GenBank/DDBJ whole genome shotgun (WGS) entry which is preliminary data.</text>
</comment>
<dbReference type="PROSITE" id="PS00523">
    <property type="entry name" value="SULFATASE_1"/>
    <property type="match status" value="1"/>
</dbReference>
<dbReference type="Pfam" id="PF00884">
    <property type="entry name" value="Sulfatase"/>
    <property type="match status" value="1"/>
</dbReference>
<keyword evidence="2" id="KW-0378">Hydrolase</keyword>
<keyword evidence="6" id="KW-1185">Reference proteome</keyword>
<keyword evidence="3" id="KW-0732">Signal</keyword>
<evidence type="ECO:0000256" key="3">
    <source>
        <dbReference type="SAM" id="SignalP"/>
    </source>
</evidence>
<dbReference type="Gene3D" id="3.40.720.10">
    <property type="entry name" value="Alkaline Phosphatase, subunit A"/>
    <property type="match status" value="1"/>
</dbReference>
<comment type="similarity">
    <text evidence="1">Belongs to the sulfatase family.</text>
</comment>
<evidence type="ECO:0000256" key="2">
    <source>
        <dbReference type="ARBA" id="ARBA00022801"/>
    </source>
</evidence>
<evidence type="ECO:0000256" key="1">
    <source>
        <dbReference type="ARBA" id="ARBA00008779"/>
    </source>
</evidence>
<dbReference type="PANTHER" id="PTHR46615:SF1">
    <property type="entry name" value="ARYLSULFATASE K"/>
    <property type="match status" value="1"/>
</dbReference>
<dbReference type="PANTHER" id="PTHR46615">
    <property type="entry name" value="ARYLSULFATASE K"/>
    <property type="match status" value="1"/>
</dbReference>
<dbReference type="Proteomes" id="UP001205603">
    <property type="component" value="Unassembled WGS sequence"/>
</dbReference>
<dbReference type="InterPro" id="IPR024607">
    <property type="entry name" value="Sulfatase_CS"/>
</dbReference>
<name>A0ABT1MG13_9BACT</name>
<dbReference type="InterPro" id="IPR000917">
    <property type="entry name" value="Sulfatase_N"/>
</dbReference>
<feature type="chain" id="PRO_5046191581" evidence="3">
    <location>
        <begin position="20"/>
        <end position="450"/>
    </location>
</feature>
<dbReference type="RefSeq" id="WP_255026446.1">
    <property type="nucleotide sequence ID" value="NZ_JANDHW010000004.1"/>
</dbReference>
<sequence length="450" mass="50969">MKKLLFQGAALSMAVTASALSPRPNIVYIFTDQHTANALSCAGNDDVKTPNIDRLTHNGIRFINAYCSCPLSTPSRASMFTGVTPGKLDQLKNGSSIPSEYRGKTLGNLISEAGYDCVYAGKWHIPEPSIPDSIYGFRKIHDHNDYGLAESCNKYLKQKHTKPFFLVAAFDNPHNICEYARQQGLPFAHIEEPALADCPNLPVNFAIAPYDADVIRREQDKSYKSYPVARYTPDDWRRYRNAYYRLVENVDTEIGKILNCLDAQGLTQNTLIIFTSDHGDGVGAHHWNQKSVLYEEVVNIPFIVKLPENRNAGKIMHQIINNGTDLLPTLCEFAGATTPDYCLGKSLKSILENNSNKEVHEFIVTETLFNQSDTKGWMVRTPDYKYVVYDKGNHREQLFDMRKDRGEMQNLAIESRYREILNQHRALLNRWHDETGVPKIPKITPVPEPN</sequence>
<proteinExistence type="inferred from homology"/>
<evidence type="ECO:0000313" key="5">
    <source>
        <dbReference type="EMBL" id="MCP9611578.1"/>
    </source>
</evidence>
<feature type="domain" description="Sulfatase N-terminal" evidence="4">
    <location>
        <begin position="24"/>
        <end position="335"/>
    </location>
</feature>
<feature type="signal peptide" evidence="3">
    <location>
        <begin position="1"/>
        <end position="19"/>
    </location>
</feature>
<reference evidence="5 6" key="1">
    <citation type="submission" date="2022-07" db="EMBL/GenBank/DDBJ databases">
        <title>Fecal culturing of patients with breast cancer.</title>
        <authorList>
            <person name="Teng N.M.Y."/>
            <person name="Kiu R."/>
            <person name="Evans R."/>
            <person name="Baker D.J."/>
            <person name="Zenner C."/>
            <person name="Robinson S.D."/>
            <person name="Hall L.J."/>
        </authorList>
    </citation>
    <scope>NUCLEOTIDE SEQUENCE [LARGE SCALE GENOMIC DNA]</scope>
    <source>
        <strain evidence="5 6">LH1063</strain>
    </source>
</reference>
<dbReference type="EMBL" id="JANDHW010000004">
    <property type="protein sequence ID" value="MCP9611578.1"/>
    <property type="molecule type" value="Genomic_DNA"/>
</dbReference>